<dbReference type="CDD" id="cd06261">
    <property type="entry name" value="TM_PBP2"/>
    <property type="match status" value="1"/>
</dbReference>
<dbReference type="Pfam" id="PF19300">
    <property type="entry name" value="BPD_transp_1_N"/>
    <property type="match status" value="1"/>
</dbReference>
<dbReference type="GO" id="GO:0005886">
    <property type="term" value="C:plasma membrane"/>
    <property type="evidence" value="ECO:0007669"/>
    <property type="project" value="UniProtKB-SubCell"/>
</dbReference>
<evidence type="ECO:0000313" key="11">
    <source>
        <dbReference type="Proteomes" id="UP000274097"/>
    </source>
</evidence>
<evidence type="ECO:0000313" key="12">
    <source>
        <dbReference type="Proteomes" id="UP000278036"/>
    </source>
</evidence>
<keyword evidence="11" id="KW-1185">Reference proteome</keyword>
<feature type="transmembrane region" description="Helical" evidence="7">
    <location>
        <begin position="133"/>
        <end position="161"/>
    </location>
</feature>
<dbReference type="OrthoDB" id="7834831at2"/>
<dbReference type="InParanoid" id="A0A3A9JUB1"/>
<name>A0A3A9JUB1_9PROT</name>
<comment type="subcellular location">
    <subcellularLocation>
        <location evidence="1 7">Cell membrane</location>
        <topology evidence="1 7">Multi-pass membrane protein</topology>
    </subcellularLocation>
</comment>
<reference evidence="9 12" key="1">
    <citation type="submission" date="2018-09" db="EMBL/GenBank/DDBJ databases">
        <title>Roseomonas sp. nov., isolated from feces of Tibetan antelopes in the Qinghai-Tibet plateau, China.</title>
        <authorList>
            <person name="Tian Z."/>
        </authorList>
    </citation>
    <scope>NUCLEOTIDE SEQUENCE [LARGE SCALE GENOMIC DNA]</scope>
    <source>
        <strain evidence="10 11">Z23</strain>
        <strain evidence="9 12">Z24</strain>
    </source>
</reference>
<keyword evidence="5 7" id="KW-1133">Transmembrane helix</keyword>
<evidence type="ECO:0000256" key="5">
    <source>
        <dbReference type="ARBA" id="ARBA00022989"/>
    </source>
</evidence>
<evidence type="ECO:0000256" key="6">
    <source>
        <dbReference type="ARBA" id="ARBA00023136"/>
    </source>
</evidence>
<feature type="transmembrane region" description="Helical" evidence="7">
    <location>
        <begin position="290"/>
        <end position="314"/>
    </location>
</feature>
<keyword evidence="3" id="KW-1003">Cell membrane</keyword>
<evidence type="ECO:0000259" key="8">
    <source>
        <dbReference type="PROSITE" id="PS50928"/>
    </source>
</evidence>
<dbReference type="InterPro" id="IPR035906">
    <property type="entry name" value="MetI-like_sf"/>
</dbReference>
<comment type="caution">
    <text evidence="9">The sequence shown here is derived from an EMBL/GenBank/DDBJ whole genome shotgun (WGS) entry which is preliminary data.</text>
</comment>
<dbReference type="Proteomes" id="UP000278036">
    <property type="component" value="Unassembled WGS sequence"/>
</dbReference>
<evidence type="ECO:0000256" key="3">
    <source>
        <dbReference type="ARBA" id="ARBA00022475"/>
    </source>
</evidence>
<dbReference type="InterPro" id="IPR000515">
    <property type="entry name" value="MetI-like"/>
</dbReference>
<proteinExistence type="inferred from homology"/>
<feature type="domain" description="ABC transmembrane type-1" evidence="8">
    <location>
        <begin position="94"/>
        <end position="307"/>
    </location>
</feature>
<sequence length="324" mass="35527">MLGFISSRIIQALAVMLAMSMLVFLGVFAIGNPIDVMLAPDATQDIRAQAIAFYGFDRPIWEQYLRFLGRLLQGDLGSSFVYNIPVMQLILSRLPATLELTLIAVISATLIGVPLGMYAGYRPDAPLSRFIMAFSVLGFSVPTFWIGLVLILTFAVTLGWLPAGGRGETATVFGLEWSFLTADGWKFLLLPALNLALFKLSMMIRLARSGTREIMLSDTVKFARAAGISEWGVLRHHVLRLILVPIVTVFGLEFGSTLAFAVVTETIFSWPGLGKLIIESIGSLDRPVMVAYLVLVALLFITINLLVDLAYAALDPRIRRGRNA</sequence>
<feature type="transmembrane region" description="Helical" evidence="7">
    <location>
        <begin position="12"/>
        <end position="31"/>
    </location>
</feature>
<feature type="transmembrane region" description="Helical" evidence="7">
    <location>
        <begin position="100"/>
        <end position="121"/>
    </location>
</feature>
<gene>
    <name evidence="9" type="ORF">D6Z83_19000</name>
    <name evidence="10" type="ORF">EBE87_04075</name>
</gene>
<evidence type="ECO:0000256" key="1">
    <source>
        <dbReference type="ARBA" id="ARBA00004651"/>
    </source>
</evidence>
<dbReference type="Gene3D" id="1.10.3720.10">
    <property type="entry name" value="MetI-like"/>
    <property type="match status" value="1"/>
</dbReference>
<organism evidence="9 12">
    <name type="scientific">Teichococcus wenyumeiae</name>
    <dbReference type="NCBI Taxonomy" id="2478470"/>
    <lineage>
        <taxon>Bacteria</taxon>
        <taxon>Pseudomonadati</taxon>
        <taxon>Pseudomonadota</taxon>
        <taxon>Alphaproteobacteria</taxon>
        <taxon>Acetobacterales</taxon>
        <taxon>Roseomonadaceae</taxon>
        <taxon>Roseomonas</taxon>
    </lineage>
</organism>
<keyword evidence="4 7" id="KW-0812">Transmembrane</keyword>
<dbReference type="EMBL" id="RFLX01000002">
    <property type="protein sequence ID" value="RMI26462.1"/>
    <property type="molecule type" value="Genomic_DNA"/>
</dbReference>
<dbReference type="PANTHER" id="PTHR43163:SF2">
    <property type="entry name" value="ABC TRANSPORTER PERMEASE PROTEIN"/>
    <property type="match status" value="1"/>
</dbReference>
<evidence type="ECO:0000256" key="2">
    <source>
        <dbReference type="ARBA" id="ARBA00022448"/>
    </source>
</evidence>
<dbReference type="SUPFAM" id="SSF161098">
    <property type="entry name" value="MetI-like"/>
    <property type="match status" value="1"/>
</dbReference>
<feature type="transmembrane region" description="Helical" evidence="7">
    <location>
        <begin position="187"/>
        <end position="207"/>
    </location>
</feature>
<evidence type="ECO:0000256" key="7">
    <source>
        <dbReference type="RuleBase" id="RU363032"/>
    </source>
</evidence>
<protein>
    <submittedName>
        <fullName evidence="9 10">ABC transporter permease</fullName>
    </submittedName>
</protein>
<keyword evidence="2 7" id="KW-0813">Transport</keyword>
<dbReference type="InterPro" id="IPR045621">
    <property type="entry name" value="BPD_transp_1_N"/>
</dbReference>
<comment type="similarity">
    <text evidence="7">Belongs to the binding-protein-dependent transport system permease family.</text>
</comment>
<dbReference type="Pfam" id="PF00528">
    <property type="entry name" value="BPD_transp_1"/>
    <property type="match status" value="1"/>
</dbReference>
<evidence type="ECO:0000256" key="4">
    <source>
        <dbReference type="ARBA" id="ARBA00022692"/>
    </source>
</evidence>
<feature type="transmembrane region" description="Helical" evidence="7">
    <location>
        <begin position="241"/>
        <end position="270"/>
    </location>
</feature>
<dbReference type="AlphaFoldDB" id="A0A3A9JUB1"/>
<accession>A0A3A9JUB1</accession>
<evidence type="ECO:0000313" key="10">
    <source>
        <dbReference type="EMBL" id="RMI26462.1"/>
    </source>
</evidence>
<dbReference type="EMBL" id="RAQU01000141">
    <property type="protein sequence ID" value="RKK02589.1"/>
    <property type="molecule type" value="Genomic_DNA"/>
</dbReference>
<evidence type="ECO:0000313" key="9">
    <source>
        <dbReference type="EMBL" id="RKK02589.1"/>
    </source>
</evidence>
<dbReference type="RefSeq" id="WP_120639825.1">
    <property type="nucleotide sequence ID" value="NZ_RAQU01000141.1"/>
</dbReference>
<dbReference type="PROSITE" id="PS50928">
    <property type="entry name" value="ABC_TM1"/>
    <property type="match status" value="1"/>
</dbReference>
<dbReference type="PANTHER" id="PTHR43163">
    <property type="entry name" value="DIPEPTIDE TRANSPORT SYSTEM PERMEASE PROTEIN DPPB-RELATED"/>
    <property type="match status" value="1"/>
</dbReference>
<keyword evidence="6 7" id="KW-0472">Membrane</keyword>
<dbReference type="GO" id="GO:0055085">
    <property type="term" value="P:transmembrane transport"/>
    <property type="evidence" value="ECO:0007669"/>
    <property type="project" value="InterPro"/>
</dbReference>
<dbReference type="Proteomes" id="UP000274097">
    <property type="component" value="Unassembled WGS sequence"/>
</dbReference>